<dbReference type="InterPro" id="IPR011009">
    <property type="entry name" value="Kinase-like_dom_sf"/>
</dbReference>
<reference evidence="2 3" key="1">
    <citation type="journal article" date="2013" name="Int. J. Syst. Evol. Microbiol.">
        <title>Ilumatobacter nonamiense sp. nov. and Ilumatobacter coccineum sp. nov., isolated from seashore sand.</title>
        <authorList>
            <person name="Matsumoto A."/>
            <person name="Kasai H."/>
            <person name="Matsuo Y."/>
            <person name="Shizuri Y."/>
            <person name="Ichikawa N."/>
            <person name="Fujita N."/>
            <person name="Omura S."/>
            <person name="Takahashi Y."/>
        </authorList>
    </citation>
    <scope>NUCLEOTIDE SEQUENCE [LARGE SCALE GENOMIC DNA]</scope>
    <source>
        <strain evidence="3">NBRC 103263 / KCTC 29153 / YM16-304</strain>
    </source>
</reference>
<dbReference type="KEGG" id="aym:YM304_02940"/>
<dbReference type="AlphaFoldDB" id="A0A6C7E7M8"/>
<accession>A0A6C7E7M8</accession>
<dbReference type="InterPro" id="IPR002575">
    <property type="entry name" value="Aminoglycoside_PTrfase"/>
</dbReference>
<evidence type="ECO:0000313" key="2">
    <source>
        <dbReference type="EMBL" id="BAN00608.1"/>
    </source>
</evidence>
<name>A0A6C7E7M8_ILUCY</name>
<dbReference type="SUPFAM" id="SSF56112">
    <property type="entry name" value="Protein kinase-like (PK-like)"/>
    <property type="match status" value="1"/>
</dbReference>
<evidence type="ECO:0000313" key="3">
    <source>
        <dbReference type="Proteomes" id="UP000011863"/>
    </source>
</evidence>
<proteinExistence type="predicted"/>
<dbReference type="OrthoDB" id="9797603at2"/>
<protein>
    <recommendedName>
        <fullName evidence="1">Aminoglycoside phosphotransferase domain-containing protein</fullName>
    </recommendedName>
</protein>
<dbReference type="Proteomes" id="UP000011863">
    <property type="component" value="Chromosome"/>
</dbReference>
<organism evidence="2 3">
    <name type="scientific">Ilumatobacter coccineus (strain NBRC 103263 / KCTC 29153 / YM16-304)</name>
    <dbReference type="NCBI Taxonomy" id="1313172"/>
    <lineage>
        <taxon>Bacteria</taxon>
        <taxon>Bacillati</taxon>
        <taxon>Actinomycetota</taxon>
        <taxon>Acidimicrobiia</taxon>
        <taxon>Acidimicrobiales</taxon>
        <taxon>Ilumatobacteraceae</taxon>
        <taxon>Ilumatobacter</taxon>
    </lineage>
</organism>
<dbReference type="EMBL" id="AP012057">
    <property type="protein sequence ID" value="BAN00608.1"/>
    <property type="molecule type" value="Genomic_DNA"/>
</dbReference>
<evidence type="ECO:0000259" key="1">
    <source>
        <dbReference type="Pfam" id="PF01636"/>
    </source>
</evidence>
<sequence length="291" mass="31209">MRAADNTRLGELISVGRTSEVHRYGTDGAIKILKRSTPPHWAQVEASFTTSVRRLGVAAPEVRDVLHVDGRAAIHFEMIDGPSMLERMIDRPADVAALACELADVQRAIHEAGVPDGLPGLVDRLRLKLGLATDLDDLERCRAVDVLEAMPRGAALLHGDLHPGNVLLGASGPVVIDWFDAAVGHPAADIARTQLLLRASGATDLRHLPGASTAVVSEVHDGYMARTLAGRSGAEAAVLRRQLDDWLRLRAAGRLAEHTDADVSGLVEIWRQGSAVDDRSELVEDRGARGD</sequence>
<dbReference type="Gene3D" id="3.90.1200.10">
    <property type="match status" value="1"/>
</dbReference>
<dbReference type="Pfam" id="PF01636">
    <property type="entry name" value="APH"/>
    <property type="match status" value="1"/>
</dbReference>
<feature type="domain" description="Aminoglycoside phosphotransferase" evidence="1">
    <location>
        <begin position="29"/>
        <end position="194"/>
    </location>
</feature>
<dbReference type="RefSeq" id="WP_015439856.1">
    <property type="nucleotide sequence ID" value="NC_020520.1"/>
</dbReference>
<keyword evidence="3" id="KW-1185">Reference proteome</keyword>
<gene>
    <name evidence="2" type="ORF">YM304_02940</name>
</gene>